<proteinExistence type="predicted"/>
<dbReference type="PANTHER" id="PTHR40053">
    <property type="entry name" value="SPORULATION-CONTROL PROTEIN SPO0M"/>
    <property type="match status" value="1"/>
</dbReference>
<dbReference type="Pfam" id="PF07070">
    <property type="entry name" value="Spo0M"/>
    <property type="match status" value="1"/>
</dbReference>
<dbReference type="STRING" id="569857.TP70_11395"/>
<accession>A0A0D6XM64</accession>
<sequence length="135" mass="15758">MGFDNILTSLGIEGMKVFVHLDQKTYTVDDTITGYVKLKAGLSDQKVTHIELKLLEKYENTDETSEFTYLTNELDRFVIDETFTIDEKEQKKIMFRLNPEKLDFKSPTSKIYLNTHVYIDMGIDEEVEAEVAYQR</sequence>
<reference evidence="2 4" key="2">
    <citation type="submission" date="2018-06" db="EMBL/GenBank/DDBJ databases">
        <authorList>
            <consortium name="Pathogen Informatics"/>
            <person name="Doyle S."/>
        </authorList>
    </citation>
    <scope>NUCLEOTIDE SEQUENCE [LARGE SCALE GENOMIC DNA]</scope>
    <source>
        <strain evidence="2 4">NCTC13832</strain>
    </source>
</reference>
<dbReference type="EMBL" id="JXWY01000175">
    <property type="protein sequence ID" value="KIX89757.1"/>
    <property type="molecule type" value="Genomic_DNA"/>
</dbReference>
<name>A0A0D6XM64_9STAP</name>
<dbReference type="Proteomes" id="UP000032366">
    <property type="component" value="Unassembled WGS sequence"/>
</dbReference>
<dbReference type="RefSeq" id="WP_044361732.1">
    <property type="nucleotide sequence ID" value="NZ_JXWY01000175.1"/>
</dbReference>
<reference evidence="1 3" key="1">
    <citation type="submission" date="2015-01" db="EMBL/GenBank/DDBJ databases">
        <authorList>
            <person name="Guo J."/>
        </authorList>
    </citation>
    <scope>NUCLEOTIDE SEQUENCE [LARGE SCALE GENOMIC DNA]</scope>
    <source>
        <strain evidence="1 3">DSM 22147</strain>
    </source>
</reference>
<gene>
    <name evidence="2" type="ORF">NCTC13832_01380</name>
    <name evidence="1" type="ORF">TP70_11395</name>
</gene>
<evidence type="ECO:0000313" key="3">
    <source>
        <dbReference type="Proteomes" id="UP000032366"/>
    </source>
</evidence>
<evidence type="ECO:0000313" key="2">
    <source>
        <dbReference type="EMBL" id="SUM57692.1"/>
    </source>
</evidence>
<dbReference type="AlphaFoldDB" id="A0A0D6XM64"/>
<evidence type="ECO:0000313" key="4">
    <source>
        <dbReference type="Proteomes" id="UP000254100"/>
    </source>
</evidence>
<dbReference type="EMBL" id="UHDT01000001">
    <property type="protein sequence ID" value="SUM57692.1"/>
    <property type="molecule type" value="Genomic_DNA"/>
</dbReference>
<evidence type="ECO:0000313" key="1">
    <source>
        <dbReference type="EMBL" id="KIX89757.1"/>
    </source>
</evidence>
<keyword evidence="3" id="KW-1185">Reference proteome</keyword>
<dbReference type="InterPro" id="IPR009776">
    <property type="entry name" value="Spore_0_M"/>
</dbReference>
<organism evidence="2 4">
    <name type="scientific">Staphylococcus microti</name>
    <dbReference type="NCBI Taxonomy" id="569857"/>
    <lineage>
        <taxon>Bacteria</taxon>
        <taxon>Bacillati</taxon>
        <taxon>Bacillota</taxon>
        <taxon>Bacilli</taxon>
        <taxon>Bacillales</taxon>
        <taxon>Staphylococcaceae</taxon>
        <taxon>Staphylococcus</taxon>
    </lineage>
</organism>
<dbReference type="PANTHER" id="PTHR40053:SF1">
    <property type="entry name" value="SPORULATION-CONTROL PROTEIN SPO0M"/>
    <property type="match status" value="1"/>
</dbReference>
<dbReference type="OrthoDB" id="2351239at2"/>
<protein>
    <submittedName>
        <fullName evidence="2">Sporulation control protein</fullName>
    </submittedName>
</protein>
<dbReference type="Proteomes" id="UP000254100">
    <property type="component" value="Unassembled WGS sequence"/>
</dbReference>